<name>A0A3G1AZK3_9ARCH</name>
<dbReference type="RefSeq" id="WP_048187842.1">
    <property type="nucleotide sequence ID" value="NZ_CP011097.1"/>
</dbReference>
<evidence type="ECO:0000313" key="1">
    <source>
        <dbReference type="EMBL" id="AJZ75328.1"/>
    </source>
</evidence>
<dbReference type="OrthoDB" id="10060at2157"/>
<dbReference type="STRING" id="1603555.SU86_001805"/>
<accession>A0A3G1AZK3</accession>
<evidence type="ECO:0000313" key="2">
    <source>
        <dbReference type="Proteomes" id="UP000266745"/>
    </source>
</evidence>
<keyword evidence="2" id="KW-1185">Reference proteome</keyword>
<gene>
    <name evidence="1" type="ORF">SU86_001805</name>
</gene>
<dbReference type="AlphaFoldDB" id="A0A3G1AZK3"/>
<proteinExistence type="predicted"/>
<organism evidence="1 2">
    <name type="scientific">Candidatus Nitrosotenuis cloacae</name>
    <dbReference type="NCBI Taxonomy" id="1603555"/>
    <lineage>
        <taxon>Archaea</taxon>
        <taxon>Nitrososphaerota</taxon>
        <taxon>Candidatus Nitrosotenuis</taxon>
    </lineage>
</organism>
<dbReference type="EMBL" id="CP011097">
    <property type="protein sequence ID" value="AJZ75328.1"/>
    <property type="molecule type" value="Genomic_DNA"/>
</dbReference>
<reference evidence="1 2" key="1">
    <citation type="journal article" date="2016" name="Sci. Rep.">
        <title>A novel ammonia-oxidizing archaeon from wastewater treatment plant: Its enrichment, physiological and genomic characteristics.</title>
        <authorList>
            <person name="Li Y."/>
            <person name="Ding K."/>
            <person name="Wen X."/>
            <person name="Zhang B."/>
            <person name="Shen B."/>
            <person name="Yang Y."/>
        </authorList>
    </citation>
    <scope>NUCLEOTIDE SEQUENCE [LARGE SCALE GENOMIC DNA]</scope>
    <source>
        <strain evidence="1 2">SAT1</strain>
    </source>
</reference>
<dbReference type="Proteomes" id="UP000266745">
    <property type="component" value="Chromosome"/>
</dbReference>
<protein>
    <submittedName>
        <fullName evidence="1">Uncharacterized protein</fullName>
    </submittedName>
</protein>
<dbReference type="GeneID" id="24875117"/>
<dbReference type="KEGG" id="tah:SU86_001805"/>
<sequence>MPLTNQVIILLNEITTQVQNKKALTPQDESLIKEIFNKMLSCGQYYNVEEIESWFENEGTWTHRPTIIRITNMSHYVQSRFDQAPKKLNVIKEPDDCGCH</sequence>